<keyword evidence="3" id="KW-1185">Reference proteome</keyword>
<feature type="region of interest" description="Disordered" evidence="1">
    <location>
        <begin position="99"/>
        <end position="123"/>
    </location>
</feature>
<evidence type="ECO:0000256" key="1">
    <source>
        <dbReference type="SAM" id="MobiDB-lite"/>
    </source>
</evidence>
<dbReference type="Proteomes" id="UP001146351">
    <property type="component" value="Unassembled WGS sequence"/>
</dbReference>
<comment type="caution">
    <text evidence="2">The sequence shown here is derived from an EMBL/GenBank/DDBJ whole genome shotgun (WGS) entry which is preliminary data.</text>
</comment>
<reference evidence="2" key="2">
    <citation type="journal article" date="2023" name="IMA Fungus">
        <title>Comparative genomic study of the Penicillium genus elucidates a diverse pangenome and 15 lateral gene transfer events.</title>
        <authorList>
            <person name="Petersen C."/>
            <person name="Sorensen T."/>
            <person name="Nielsen M.R."/>
            <person name="Sondergaard T.E."/>
            <person name="Sorensen J.L."/>
            <person name="Fitzpatrick D.A."/>
            <person name="Frisvad J.C."/>
            <person name="Nielsen K.L."/>
        </authorList>
    </citation>
    <scope>NUCLEOTIDE SEQUENCE</scope>
    <source>
        <strain evidence="2">IBT 21917</strain>
    </source>
</reference>
<accession>A0A9W9LQU6</accession>
<organism evidence="2 3">
    <name type="scientific">Penicillium capsulatum</name>
    <dbReference type="NCBI Taxonomy" id="69766"/>
    <lineage>
        <taxon>Eukaryota</taxon>
        <taxon>Fungi</taxon>
        <taxon>Dikarya</taxon>
        <taxon>Ascomycota</taxon>
        <taxon>Pezizomycotina</taxon>
        <taxon>Eurotiomycetes</taxon>
        <taxon>Eurotiomycetidae</taxon>
        <taxon>Eurotiales</taxon>
        <taxon>Aspergillaceae</taxon>
        <taxon>Penicillium</taxon>
    </lineage>
</organism>
<gene>
    <name evidence="2" type="ORF">N7492_005282</name>
</gene>
<sequence length="137" mass="15962">MEYSLSLGNVDFDFTQDPALITGYWMQLEHSDELVHISFCPEFDNIPSALDLDDQQLVAECIYHTLQQALDRNWTPSEADISTILDRLEKLCPDLTQASRERHKQFEEPDPTEDNSDLEDLDHLDIYTRHRHMPTKA</sequence>
<feature type="compositionally biased region" description="Acidic residues" evidence="1">
    <location>
        <begin position="108"/>
        <end position="120"/>
    </location>
</feature>
<name>A0A9W9LQU6_9EURO</name>
<proteinExistence type="predicted"/>
<evidence type="ECO:0000313" key="3">
    <source>
        <dbReference type="Proteomes" id="UP001146351"/>
    </source>
</evidence>
<protein>
    <submittedName>
        <fullName evidence="2">Uncharacterized protein</fullName>
    </submittedName>
</protein>
<dbReference type="AlphaFoldDB" id="A0A9W9LQU6"/>
<reference evidence="2" key="1">
    <citation type="submission" date="2022-11" db="EMBL/GenBank/DDBJ databases">
        <authorList>
            <person name="Petersen C."/>
        </authorList>
    </citation>
    <scope>NUCLEOTIDE SEQUENCE</scope>
    <source>
        <strain evidence="2">IBT 21917</strain>
    </source>
</reference>
<dbReference type="EMBL" id="JAPQKO010000003">
    <property type="protein sequence ID" value="KAJ5172689.1"/>
    <property type="molecule type" value="Genomic_DNA"/>
</dbReference>
<evidence type="ECO:0000313" key="2">
    <source>
        <dbReference type="EMBL" id="KAJ5172689.1"/>
    </source>
</evidence>